<name>A0A8S9RZH2_BRACR</name>
<comment type="caution">
    <text evidence="1">The sequence shown here is derived from an EMBL/GenBank/DDBJ whole genome shotgun (WGS) entry which is preliminary data.</text>
</comment>
<proteinExistence type="predicted"/>
<protein>
    <submittedName>
        <fullName evidence="1">Uncharacterized protein</fullName>
    </submittedName>
</protein>
<evidence type="ECO:0000313" key="1">
    <source>
        <dbReference type="EMBL" id="KAF3586815.1"/>
    </source>
</evidence>
<gene>
    <name evidence="1" type="ORF">F2Q69_00030739</name>
</gene>
<dbReference type="AlphaFoldDB" id="A0A8S9RZH2"/>
<organism evidence="1 2">
    <name type="scientific">Brassica cretica</name>
    <name type="common">Mustard</name>
    <dbReference type="NCBI Taxonomy" id="69181"/>
    <lineage>
        <taxon>Eukaryota</taxon>
        <taxon>Viridiplantae</taxon>
        <taxon>Streptophyta</taxon>
        <taxon>Embryophyta</taxon>
        <taxon>Tracheophyta</taxon>
        <taxon>Spermatophyta</taxon>
        <taxon>Magnoliopsida</taxon>
        <taxon>eudicotyledons</taxon>
        <taxon>Gunneridae</taxon>
        <taxon>Pentapetalae</taxon>
        <taxon>rosids</taxon>
        <taxon>malvids</taxon>
        <taxon>Brassicales</taxon>
        <taxon>Brassicaceae</taxon>
        <taxon>Brassiceae</taxon>
        <taxon>Brassica</taxon>
    </lineage>
</organism>
<accession>A0A8S9RZH2</accession>
<evidence type="ECO:0000313" key="2">
    <source>
        <dbReference type="Proteomes" id="UP000712600"/>
    </source>
</evidence>
<dbReference type="EMBL" id="QGKX02000088">
    <property type="protein sequence ID" value="KAF3586815.1"/>
    <property type="molecule type" value="Genomic_DNA"/>
</dbReference>
<dbReference type="Proteomes" id="UP000712600">
    <property type="component" value="Unassembled WGS sequence"/>
</dbReference>
<sequence>MKGSPCRKFSIFWKGARFQGPNSGFLLAGTWSVPLSGTPGSGSCLEPGGNDTETGPRSIGLASLVPLKPELILNPGEDRFLRA</sequence>
<reference evidence="1" key="1">
    <citation type="submission" date="2019-12" db="EMBL/GenBank/DDBJ databases">
        <title>Genome sequencing and annotation of Brassica cretica.</title>
        <authorList>
            <person name="Studholme D.J."/>
            <person name="Sarris P."/>
        </authorList>
    </citation>
    <scope>NUCLEOTIDE SEQUENCE</scope>
    <source>
        <strain evidence="1">PFS-109/04</strain>
        <tissue evidence="1">Leaf</tissue>
    </source>
</reference>